<dbReference type="InterPro" id="IPR010992">
    <property type="entry name" value="IHF-like_DNA-bd_dom_sf"/>
</dbReference>
<geneLocation type="plasmid" evidence="5">
    <name>pedy32-46i</name>
</geneLocation>
<dbReference type="SUPFAM" id="SSF47729">
    <property type="entry name" value="IHF-like DNA-binding proteins"/>
    <property type="match status" value="1"/>
</dbReference>
<dbReference type="GO" id="GO:0030261">
    <property type="term" value="P:chromosome condensation"/>
    <property type="evidence" value="ECO:0007669"/>
    <property type="project" value="UniProtKB-KW"/>
</dbReference>
<dbReference type="Proteomes" id="UP000264006">
    <property type="component" value="Plasmid pEDY32-46I"/>
</dbReference>
<dbReference type="Gene3D" id="4.10.520.10">
    <property type="entry name" value="IHF-like DNA-binding proteins"/>
    <property type="match status" value="1"/>
</dbReference>
<reference evidence="4 5" key="1">
    <citation type="submission" date="2018-09" db="EMBL/GenBank/DDBJ databases">
        <title>Complete genome sequence of Euzebya sp. DY32-46 isolated from seawater of Pacific Ocean.</title>
        <authorList>
            <person name="Xu L."/>
            <person name="Wu Y.-H."/>
            <person name="Xu X.-W."/>
        </authorList>
    </citation>
    <scope>NUCLEOTIDE SEQUENCE [LARGE SCALE GENOMIC DNA]</scope>
    <source>
        <strain evidence="4 5">DY32-46</strain>
        <plasmid evidence="5">pedy32-46i</plasmid>
    </source>
</reference>
<dbReference type="GO" id="GO:0030527">
    <property type="term" value="F:structural constituent of chromatin"/>
    <property type="evidence" value="ECO:0007669"/>
    <property type="project" value="InterPro"/>
</dbReference>
<evidence type="ECO:0000256" key="2">
    <source>
        <dbReference type="ARBA" id="ARBA00023125"/>
    </source>
</evidence>
<protein>
    <submittedName>
        <fullName evidence="4">DNA-binding protein HU-beta</fullName>
    </submittedName>
</protein>
<dbReference type="GO" id="GO:0003677">
    <property type="term" value="F:DNA binding"/>
    <property type="evidence" value="ECO:0007669"/>
    <property type="project" value="UniProtKB-KW"/>
</dbReference>
<gene>
    <name evidence="4" type="ORF">DVS28_b0190</name>
</gene>
<keyword evidence="1" id="KW-0226">DNA condensation</keyword>
<keyword evidence="4" id="KW-0614">Plasmid</keyword>
<dbReference type="InterPro" id="IPR000119">
    <property type="entry name" value="Hist_DNA-bd"/>
</dbReference>
<dbReference type="SMART" id="SM00411">
    <property type="entry name" value="BHL"/>
    <property type="match status" value="1"/>
</dbReference>
<evidence type="ECO:0000256" key="1">
    <source>
        <dbReference type="ARBA" id="ARBA00023067"/>
    </source>
</evidence>
<sequence>MNKSELVDRIASGTDMSKADASAALDATIDAIVEAVAAGDAVKIPGFGNFDVRENAARKGRNPATGEEMDIAASKTPRFKPLGKFKDAVNS</sequence>
<keyword evidence="5" id="KW-1185">Reference proteome</keyword>
<dbReference type="PRINTS" id="PR01727">
    <property type="entry name" value="DNABINDINGHU"/>
</dbReference>
<dbReference type="OrthoDB" id="9799835at2"/>
<name>A0A346Y663_9ACTN</name>
<dbReference type="PANTHER" id="PTHR33175:SF3">
    <property type="entry name" value="DNA-BINDING PROTEIN HU-BETA"/>
    <property type="match status" value="1"/>
</dbReference>
<dbReference type="EMBL" id="CP031166">
    <property type="protein sequence ID" value="AXV09960.1"/>
    <property type="molecule type" value="Genomic_DNA"/>
</dbReference>
<keyword evidence="2 4" id="KW-0238">DNA-binding</keyword>
<comment type="similarity">
    <text evidence="3">Belongs to the bacterial histone-like protein family.</text>
</comment>
<evidence type="ECO:0000313" key="4">
    <source>
        <dbReference type="EMBL" id="AXV09960.1"/>
    </source>
</evidence>
<proteinExistence type="inferred from homology"/>
<evidence type="ECO:0000256" key="3">
    <source>
        <dbReference type="RuleBase" id="RU003939"/>
    </source>
</evidence>
<dbReference type="Pfam" id="PF00216">
    <property type="entry name" value="Bac_DNA_binding"/>
    <property type="match status" value="1"/>
</dbReference>
<accession>A0A346Y663</accession>
<dbReference type="AlphaFoldDB" id="A0A346Y663"/>
<dbReference type="CDD" id="cd13831">
    <property type="entry name" value="HU"/>
    <property type="match status" value="1"/>
</dbReference>
<dbReference type="KEGG" id="euz:DVS28_b0190"/>
<dbReference type="PANTHER" id="PTHR33175">
    <property type="entry name" value="DNA-BINDING PROTEIN HU"/>
    <property type="match status" value="1"/>
</dbReference>
<dbReference type="RefSeq" id="WP_114594563.1">
    <property type="nucleotide sequence ID" value="NZ_CP031166.1"/>
</dbReference>
<organism evidence="4 5">
    <name type="scientific">Euzebya pacifica</name>
    <dbReference type="NCBI Taxonomy" id="1608957"/>
    <lineage>
        <taxon>Bacteria</taxon>
        <taxon>Bacillati</taxon>
        <taxon>Actinomycetota</taxon>
        <taxon>Nitriliruptoria</taxon>
        <taxon>Euzebyales</taxon>
    </lineage>
</organism>
<evidence type="ECO:0000313" key="5">
    <source>
        <dbReference type="Proteomes" id="UP000264006"/>
    </source>
</evidence>